<dbReference type="PaxDb" id="29760-VIT_00s0160g00010.t01"/>
<proteinExistence type="predicted"/>
<dbReference type="Proteomes" id="UP000009183">
    <property type="component" value="Unassembled WGS sequence, unordered"/>
</dbReference>
<dbReference type="AlphaFoldDB" id="F6HWJ4"/>
<sequence length="48" mass="5554">MGSISSMCKIILNRAFNYSMLKKAMMIQRITHMSSFQLLPPRYGSRTL</sequence>
<dbReference type="HOGENOM" id="CLU_3161063_0_0_1"/>
<evidence type="ECO:0000313" key="1">
    <source>
        <dbReference type="EMBL" id="CCB59058.1"/>
    </source>
</evidence>
<keyword evidence="2" id="KW-1185">Reference proteome</keyword>
<name>F6HWJ4_VITVI</name>
<organism evidence="1 2">
    <name type="scientific">Vitis vinifera</name>
    <name type="common">Grape</name>
    <dbReference type="NCBI Taxonomy" id="29760"/>
    <lineage>
        <taxon>Eukaryota</taxon>
        <taxon>Viridiplantae</taxon>
        <taxon>Streptophyta</taxon>
        <taxon>Embryophyta</taxon>
        <taxon>Tracheophyta</taxon>
        <taxon>Spermatophyta</taxon>
        <taxon>Magnoliopsida</taxon>
        <taxon>eudicotyledons</taxon>
        <taxon>Gunneridae</taxon>
        <taxon>Pentapetalae</taxon>
        <taxon>rosids</taxon>
        <taxon>Vitales</taxon>
        <taxon>Vitaceae</taxon>
        <taxon>Viteae</taxon>
        <taxon>Vitis</taxon>
    </lineage>
</organism>
<gene>
    <name evidence="1" type="ORF">VIT_00s0160g00010</name>
</gene>
<evidence type="ECO:0000313" key="2">
    <source>
        <dbReference type="Proteomes" id="UP000009183"/>
    </source>
</evidence>
<dbReference type="InParanoid" id="F6HWJ4"/>
<reference evidence="2" key="1">
    <citation type="journal article" date="2007" name="Nature">
        <title>The grapevine genome sequence suggests ancestral hexaploidization in major angiosperm phyla.</title>
        <authorList>
            <consortium name="The French-Italian Public Consortium for Grapevine Genome Characterization."/>
            <person name="Jaillon O."/>
            <person name="Aury J.-M."/>
            <person name="Noel B."/>
            <person name="Policriti A."/>
            <person name="Clepet C."/>
            <person name="Casagrande A."/>
            <person name="Choisne N."/>
            <person name="Aubourg S."/>
            <person name="Vitulo N."/>
            <person name="Jubin C."/>
            <person name="Vezzi A."/>
            <person name="Legeai F."/>
            <person name="Hugueney P."/>
            <person name="Dasilva C."/>
            <person name="Horner D."/>
            <person name="Mica E."/>
            <person name="Jublot D."/>
            <person name="Poulain J."/>
            <person name="Bruyere C."/>
            <person name="Billault A."/>
            <person name="Segurens B."/>
            <person name="Gouyvenoux M."/>
            <person name="Ugarte E."/>
            <person name="Cattonaro F."/>
            <person name="Anthouard V."/>
            <person name="Vico V."/>
            <person name="Del Fabbro C."/>
            <person name="Alaux M."/>
            <person name="Di Gaspero G."/>
            <person name="Dumas V."/>
            <person name="Felice N."/>
            <person name="Paillard S."/>
            <person name="Juman I."/>
            <person name="Moroldo M."/>
            <person name="Scalabrin S."/>
            <person name="Canaguier A."/>
            <person name="Le Clainche I."/>
            <person name="Malacrida G."/>
            <person name="Durand E."/>
            <person name="Pesole G."/>
            <person name="Laucou V."/>
            <person name="Chatelet P."/>
            <person name="Merdinoglu D."/>
            <person name="Delledonne M."/>
            <person name="Pezzotti M."/>
            <person name="Lecharny A."/>
            <person name="Scarpelli C."/>
            <person name="Artiguenave F."/>
            <person name="Pe M.E."/>
            <person name="Valle G."/>
            <person name="Morgante M."/>
            <person name="Caboche M."/>
            <person name="Adam-Blondon A.-F."/>
            <person name="Weissenbach J."/>
            <person name="Quetier F."/>
            <person name="Wincker P."/>
        </authorList>
    </citation>
    <scope>NUCLEOTIDE SEQUENCE [LARGE SCALE GENOMIC DNA]</scope>
    <source>
        <strain evidence="2">cv. Pinot noir / PN40024</strain>
    </source>
</reference>
<protein>
    <submittedName>
        <fullName evidence="1">Uncharacterized protein</fullName>
    </submittedName>
</protein>
<accession>F6HWJ4</accession>
<dbReference type="EMBL" id="FN596272">
    <property type="protein sequence ID" value="CCB59058.1"/>
    <property type="molecule type" value="Genomic_DNA"/>
</dbReference>